<dbReference type="PIRSF" id="PIRSF011570">
    <property type="entry name" value="SpoVAD"/>
    <property type="match status" value="1"/>
</dbReference>
<name>A0ABT9XDR1_9BACL</name>
<protein>
    <submittedName>
        <fullName evidence="1">Stage V sporulation protein AD</fullName>
    </submittedName>
</protein>
<sequence>MPKVGKQTWVFTNPPVIQATGTVAGKTESDGPFGDEFDIRHTDDRLGKNTWEHAEQTMFNEAIHEALRKGGKQPTDIDLMIGGDLNAQLTSFYVGNRDFPIPALGVYAACASITEALSVASLAIDGGYADYVLAGTSSHNSTAERQFRFPTEYGAQRPPTAQRTVTGSGVALLGRTGTGVQVSAATIGHICDYGIKSPWEMGAAMAPAAKSTIVAHLRDTGRTLADFDCVATGDLGRVGLAILHDLLKQDNFDPSHVTDCGALIFRPDQPEVFSGGSGGACCSLVTFAHFLRKLTEGTWQRILVSATGALLSNVSAQQGDTIPCVSHAVVLERKG</sequence>
<dbReference type="Proteomes" id="UP001232973">
    <property type="component" value="Unassembled WGS sequence"/>
</dbReference>
<gene>
    <name evidence="1" type="ORF">J2S03_000242</name>
</gene>
<dbReference type="NCBIfam" id="TIGR02845">
    <property type="entry name" value="spore_V_AD"/>
    <property type="match status" value="1"/>
</dbReference>
<evidence type="ECO:0000313" key="1">
    <source>
        <dbReference type="EMBL" id="MDQ0188438.1"/>
    </source>
</evidence>
<accession>A0ABT9XDR1</accession>
<dbReference type="InterPro" id="IPR038369">
    <property type="entry name" value="SpoVAD_sf"/>
</dbReference>
<dbReference type="InterPro" id="IPR016039">
    <property type="entry name" value="Thiolase-like"/>
</dbReference>
<reference evidence="1 2" key="1">
    <citation type="submission" date="2023-07" db="EMBL/GenBank/DDBJ databases">
        <title>Genomic Encyclopedia of Type Strains, Phase IV (KMG-IV): sequencing the most valuable type-strain genomes for metagenomic binning, comparative biology and taxonomic classification.</title>
        <authorList>
            <person name="Goeker M."/>
        </authorList>
    </citation>
    <scope>NUCLEOTIDE SEQUENCE [LARGE SCALE GENOMIC DNA]</scope>
    <source>
        <strain evidence="1 2">DSM 4006</strain>
    </source>
</reference>
<comment type="caution">
    <text evidence="1">The sequence shown here is derived from an EMBL/GenBank/DDBJ whole genome shotgun (WGS) entry which is preliminary data.</text>
</comment>
<dbReference type="InterPro" id="IPR010894">
    <property type="entry name" value="SpoVAD"/>
</dbReference>
<evidence type="ECO:0000313" key="2">
    <source>
        <dbReference type="Proteomes" id="UP001232973"/>
    </source>
</evidence>
<dbReference type="RefSeq" id="WP_274455839.1">
    <property type="nucleotide sequence ID" value="NZ_CP067097.1"/>
</dbReference>
<organism evidence="1 2">
    <name type="scientific">Alicyclobacillus cycloheptanicus</name>
    <dbReference type="NCBI Taxonomy" id="1457"/>
    <lineage>
        <taxon>Bacteria</taxon>
        <taxon>Bacillati</taxon>
        <taxon>Bacillota</taxon>
        <taxon>Bacilli</taxon>
        <taxon>Bacillales</taxon>
        <taxon>Alicyclobacillaceae</taxon>
        <taxon>Alicyclobacillus</taxon>
    </lineage>
</organism>
<dbReference type="Pfam" id="PF07451">
    <property type="entry name" value="SpoVAD"/>
    <property type="match status" value="1"/>
</dbReference>
<proteinExistence type="predicted"/>
<keyword evidence="2" id="KW-1185">Reference proteome</keyword>
<dbReference type="NCBIfam" id="NF006160">
    <property type="entry name" value="PRK08304.1"/>
    <property type="match status" value="1"/>
</dbReference>
<dbReference type="SUPFAM" id="SSF53901">
    <property type="entry name" value="Thiolase-like"/>
    <property type="match status" value="1"/>
</dbReference>
<dbReference type="Gene3D" id="3.40.47.40">
    <property type="entry name" value="Stage V sporulation protein AD"/>
    <property type="match status" value="1"/>
</dbReference>
<dbReference type="EMBL" id="JAUSTP010000001">
    <property type="protein sequence ID" value="MDQ0188438.1"/>
    <property type="molecule type" value="Genomic_DNA"/>
</dbReference>